<protein>
    <recommendedName>
        <fullName evidence="2">Outer membrane protein beta-barrel domain-containing protein</fullName>
    </recommendedName>
</protein>
<evidence type="ECO:0000259" key="2">
    <source>
        <dbReference type="Pfam" id="PF13568"/>
    </source>
</evidence>
<feature type="signal peptide" evidence="1">
    <location>
        <begin position="1"/>
        <end position="18"/>
    </location>
</feature>
<dbReference type="STRING" id="1454201.NMS_2659"/>
<dbReference type="EMBL" id="AP014548">
    <property type="protein sequence ID" value="BAO56668.1"/>
    <property type="molecule type" value="Genomic_DNA"/>
</dbReference>
<evidence type="ECO:0000256" key="1">
    <source>
        <dbReference type="SAM" id="SignalP"/>
    </source>
</evidence>
<proteinExistence type="predicted"/>
<dbReference type="InterPro" id="IPR025665">
    <property type="entry name" value="Beta-barrel_OMP_2"/>
</dbReference>
<keyword evidence="4" id="KW-1185">Reference proteome</keyword>
<evidence type="ECO:0000313" key="4">
    <source>
        <dbReference type="Proteomes" id="UP000031760"/>
    </source>
</evidence>
<gene>
    <name evidence="3" type="ORF">NMS_2659</name>
</gene>
<dbReference type="Proteomes" id="UP000031760">
    <property type="component" value="Chromosome"/>
</dbReference>
<evidence type="ECO:0000313" key="3">
    <source>
        <dbReference type="EMBL" id="BAO56668.1"/>
    </source>
</evidence>
<name>W8VWV8_9FLAO</name>
<feature type="domain" description="Outer membrane protein beta-barrel" evidence="2">
    <location>
        <begin position="23"/>
        <end position="167"/>
    </location>
</feature>
<organism evidence="3 4">
    <name type="scientific">Nonlabens marinus S1-08</name>
    <dbReference type="NCBI Taxonomy" id="1454201"/>
    <lineage>
        <taxon>Bacteria</taxon>
        <taxon>Pseudomonadati</taxon>
        <taxon>Bacteroidota</taxon>
        <taxon>Flavobacteriia</taxon>
        <taxon>Flavobacteriales</taxon>
        <taxon>Flavobacteriaceae</taxon>
        <taxon>Nonlabens</taxon>
    </lineage>
</organism>
<accession>W8VWV8</accession>
<dbReference type="Pfam" id="PF13568">
    <property type="entry name" value="OMP_b-brl_2"/>
    <property type="match status" value="1"/>
</dbReference>
<keyword evidence="1" id="KW-0732">Signal</keyword>
<dbReference type="HOGENOM" id="CLU_082049_4_3_10"/>
<feature type="chain" id="PRO_5004914230" description="Outer membrane protein beta-barrel domain-containing protein" evidence="1">
    <location>
        <begin position="19"/>
        <end position="191"/>
    </location>
</feature>
<dbReference type="AlphaFoldDB" id="W8VWV8"/>
<dbReference type="RefSeq" id="WP_041497172.1">
    <property type="nucleotide sequence ID" value="NZ_AP014548.1"/>
</dbReference>
<dbReference type="OrthoDB" id="1259003at2"/>
<dbReference type="KEGG" id="nmf:NMS_2659"/>
<sequence length="191" mass="21036">MKKLLLICIALGVFNFSAAQVRSETTYGIRLGLNYSNLETDYFSDSDSRIAPEVLFFAEIPLGNTFSLVPELGFSALGAKEDSFEAADGDYIDFKTNWLTAGFLAQFHLTDLLYLNAGPKFALNVSDNDDGDYYASDLLGVGGVGFQLTNSFSIDARYGYGFTNIFEGTALGDQGFEAENRFYQLTVTYKL</sequence>
<reference evidence="3 4" key="1">
    <citation type="journal article" date="2014" name="Proc. Natl. Acad. Sci. U.S.A.">
        <title>Functional characterization of flavobacteria rhodopsins reveals a unique class of light-driven chloride pump in bacteria.</title>
        <authorList>
            <person name="Yoshizawa S."/>
            <person name="Kumagai Y."/>
            <person name="Kim H."/>
            <person name="Ogura Y."/>
            <person name="Hayashi T."/>
            <person name="Iwasaki W."/>
            <person name="DeLong E.F."/>
            <person name="Kogure K."/>
        </authorList>
    </citation>
    <scope>NUCLEOTIDE SEQUENCE [LARGE SCALE GENOMIC DNA]</scope>
    <source>
        <strain evidence="3 4">S1-08</strain>
    </source>
</reference>